<dbReference type="STRING" id="1266370.NITGR_1010034"/>
<proteinExistence type="inferred from homology"/>
<feature type="transmembrane region" description="Helical" evidence="2">
    <location>
        <begin position="7"/>
        <end position="32"/>
    </location>
</feature>
<sequence>MFILAEFINATATVLGIALNLYMWIVIIRALLSWVNPDPYNPIVQFLHAMTDPLMNRVRNWIGMGGGMGIDFSPIIILLGIVFLQEFLVTSLRMLAMQLQ</sequence>
<dbReference type="RefSeq" id="WP_005005617.1">
    <property type="nucleotide sequence ID" value="NZ_HG422173.1"/>
</dbReference>
<keyword evidence="2" id="KW-1133">Transmembrane helix</keyword>
<evidence type="ECO:0000256" key="2">
    <source>
        <dbReference type="SAM" id="Phobius"/>
    </source>
</evidence>
<name>M1Z8G7_NITG3</name>
<dbReference type="EMBL" id="CAQJ01000004">
    <property type="protein sequence ID" value="CCQ89319.1"/>
    <property type="molecule type" value="Genomic_DNA"/>
</dbReference>
<evidence type="ECO:0000313" key="4">
    <source>
        <dbReference type="Proteomes" id="UP000011704"/>
    </source>
</evidence>
<feature type="transmembrane region" description="Helical" evidence="2">
    <location>
        <begin position="61"/>
        <end position="84"/>
    </location>
</feature>
<dbReference type="GO" id="GO:0016020">
    <property type="term" value="C:membrane"/>
    <property type="evidence" value="ECO:0007669"/>
    <property type="project" value="InterPro"/>
</dbReference>
<protein>
    <recommendedName>
        <fullName evidence="5">YggT family protein</fullName>
    </recommendedName>
</protein>
<reference evidence="3 4" key="1">
    <citation type="journal article" date="2013" name="Front. Microbiol.">
        <title>The genome of Nitrospina gracilis illuminates the metabolism and evolution of the major marine nitrite oxidizer.</title>
        <authorList>
            <person name="Luecker S."/>
            <person name="Nowka B."/>
            <person name="Rattei T."/>
            <person name="Spieck E."/>
            <person name="and Daims H."/>
        </authorList>
    </citation>
    <scope>NUCLEOTIDE SEQUENCE [LARGE SCALE GENOMIC DNA]</scope>
    <source>
        <strain evidence="3 4">3/211</strain>
    </source>
</reference>
<comment type="similarity">
    <text evidence="1">Belongs to the YggT family.</text>
</comment>
<dbReference type="HOGENOM" id="CLU_136788_1_0_0"/>
<comment type="caution">
    <text evidence="3">The sequence shown here is derived from an EMBL/GenBank/DDBJ whole genome shotgun (WGS) entry which is preliminary data.</text>
</comment>
<gene>
    <name evidence="3" type="ORF">NITGR_1010034</name>
</gene>
<dbReference type="Pfam" id="PF02325">
    <property type="entry name" value="CCB3_YggT"/>
    <property type="match status" value="1"/>
</dbReference>
<dbReference type="PANTHER" id="PTHR33219:SF14">
    <property type="entry name" value="PROTEIN COFACTOR ASSEMBLY OF COMPLEX C SUBUNIT B CCB3, CHLOROPLASTIC-RELATED"/>
    <property type="match status" value="1"/>
</dbReference>
<evidence type="ECO:0008006" key="5">
    <source>
        <dbReference type="Google" id="ProtNLM"/>
    </source>
</evidence>
<dbReference type="PANTHER" id="PTHR33219">
    <property type="entry name" value="YLMG HOMOLOG PROTEIN 2, CHLOROPLASTIC"/>
    <property type="match status" value="1"/>
</dbReference>
<evidence type="ECO:0000313" key="3">
    <source>
        <dbReference type="EMBL" id="CCQ89319.1"/>
    </source>
</evidence>
<accession>M1Z8G7</accession>
<organism evidence="3 4">
    <name type="scientific">Nitrospina gracilis (strain 3/211)</name>
    <dbReference type="NCBI Taxonomy" id="1266370"/>
    <lineage>
        <taxon>Bacteria</taxon>
        <taxon>Pseudomonadati</taxon>
        <taxon>Nitrospinota/Tectimicrobiota group</taxon>
        <taxon>Nitrospinota</taxon>
        <taxon>Nitrospinia</taxon>
        <taxon>Nitrospinales</taxon>
        <taxon>Nitrospinaceae</taxon>
        <taxon>Nitrospina</taxon>
    </lineage>
</organism>
<evidence type="ECO:0000256" key="1">
    <source>
        <dbReference type="ARBA" id="ARBA00010894"/>
    </source>
</evidence>
<keyword evidence="4" id="KW-1185">Reference proteome</keyword>
<keyword evidence="2" id="KW-0472">Membrane</keyword>
<dbReference type="OrthoDB" id="47652at2"/>
<dbReference type="InParanoid" id="M1Z8G7"/>
<dbReference type="InterPro" id="IPR003425">
    <property type="entry name" value="CCB3/YggT"/>
</dbReference>
<dbReference type="AlphaFoldDB" id="M1Z8G7"/>
<dbReference type="Proteomes" id="UP000011704">
    <property type="component" value="Unassembled WGS sequence"/>
</dbReference>
<keyword evidence="2" id="KW-0812">Transmembrane</keyword>